<keyword evidence="1 2" id="KW-0732">Signal</keyword>
<gene>
    <name evidence="3" type="ORF">F0562_031554</name>
</gene>
<dbReference type="EMBL" id="CM018041">
    <property type="protein sequence ID" value="KAA8534037.1"/>
    <property type="molecule type" value="Genomic_DNA"/>
</dbReference>
<keyword evidence="4" id="KW-1185">Reference proteome</keyword>
<name>A0A5J5AWY7_9ASTE</name>
<feature type="chain" id="PRO_5023894147" description="Pollen Ole e 1 allergen and extensin family protein" evidence="2">
    <location>
        <begin position="25"/>
        <end position="99"/>
    </location>
</feature>
<evidence type="ECO:0008006" key="5">
    <source>
        <dbReference type="Google" id="ProtNLM"/>
    </source>
</evidence>
<organism evidence="3 4">
    <name type="scientific">Nyssa sinensis</name>
    <dbReference type="NCBI Taxonomy" id="561372"/>
    <lineage>
        <taxon>Eukaryota</taxon>
        <taxon>Viridiplantae</taxon>
        <taxon>Streptophyta</taxon>
        <taxon>Embryophyta</taxon>
        <taxon>Tracheophyta</taxon>
        <taxon>Spermatophyta</taxon>
        <taxon>Magnoliopsida</taxon>
        <taxon>eudicotyledons</taxon>
        <taxon>Gunneridae</taxon>
        <taxon>Pentapetalae</taxon>
        <taxon>asterids</taxon>
        <taxon>Cornales</taxon>
        <taxon>Nyssaceae</taxon>
        <taxon>Nyssa</taxon>
    </lineage>
</organism>
<evidence type="ECO:0000256" key="2">
    <source>
        <dbReference type="SAM" id="SignalP"/>
    </source>
</evidence>
<dbReference type="GO" id="GO:0009826">
    <property type="term" value="P:unidimensional cell growth"/>
    <property type="evidence" value="ECO:0007669"/>
    <property type="project" value="TreeGrafter"/>
</dbReference>
<evidence type="ECO:0000313" key="4">
    <source>
        <dbReference type="Proteomes" id="UP000325577"/>
    </source>
</evidence>
<dbReference type="GO" id="GO:0071944">
    <property type="term" value="C:cell periphery"/>
    <property type="evidence" value="ECO:0007669"/>
    <property type="project" value="TreeGrafter"/>
</dbReference>
<dbReference type="PANTHER" id="PTHR33470:SF4">
    <property type="entry name" value="OS01G0164025 PROTEIN"/>
    <property type="match status" value="1"/>
</dbReference>
<dbReference type="PANTHER" id="PTHR33470">
    <property type="entry name" value="OS01G0164075 PROTEIN"/>
    <property type="match status" value="1"/>
</dbReference>
<protein>
    <recommendedName>
        <fullName evidence="5">Pollen Ole e 1 allergen and extensin family protein</fullName>
    </recommendedName>
</protein>
<evidence type="ECO:0000313" key="3">
    <source>
        <dbReference type="EMBL" id="KAA8534037.1"/>
    </source>
</evidence>
<proteinExistence type="predicted"/>
<dbReference type="GO" id="GO:0048767">
    <property type="term" value="P:root hair elongation"/>
    <property type="evidence" value="ECO:0007669"/>
    <property type="project" value="TreeGrafter"/>
</dbReference>
<sequence length="99" mass="10924">MASNQLMIVISVLLLPLALHSIAAVENATNNTVEKNVDVVVEGMVYCQSCEHFGTWSLAGGEPISAAKVAVICKDHRDRVSFYKAFETDAHGYFYAQMW</sequence>
<dbReference type="Proteomes" id="UP000325577">
    <property type="component" value="Linkage Group LG18"/>
</dbReference>
<dbReference type="AlphaFoldDB" id="A0A5J5AWY7"/>
<dbReference type="Pfam" id="PF01190">
    <property type="entry name" value="Pollen_Ole_e_1"/>
    <property type="match status" value="1"/>
</dbReference>
<reference evidence="3 4" key="1">
    <citation type="submission" date="2019-09" db="EMBL/GenBank/DDBJ databases">
        <title>A chromosome-level genome assembly of the Chinese tupelo Nyssa sinensis.</title>
        <authorList>
            <person name="Yang X."/>
            <person name="Kang M."/>
            <person name="Yang Y."/>
            <person name="Xiong H."/>
            <person name="Wang M."/>
            <person name="Zhang Z."/>
            <person name="Wang Z."/>
            <person name="Wu H."/>
            <person name="Ma T."/>
            <person name="Liu J."/>
            <person name="Xi Z."/>
        </authorList>
    </citation>
    <scope>NUCLEOTIDE SEQUENCE [LARGE SCALE GENOMIC DNA]</scope>
    <source>
        <strain evidence="3">J267</strain>
        <tissue evidence="3">Leaf</tissue>
    </source>
</reference>
<dbReference type="OrthoDB" id="1936190at2759"/>
<evidence type="ECO:0000256" key="1">
    <source>
        <dbReference type="ARBA" id="ARBA00022729"/>
    </source>
</evidence>
<feature type="signal peptide" evidence="2">
    <location>
        <begin position="1"/>
        <end position="24"/>
    </location>
</feature>
<accession>A0A5J5AWY7</accession>